<dbReference type="Proteomes" id="UP000887226">
    <property type="component" value="Unassembled WGS sequence"/>
</dbReference>
<keyword evidence="2" id="KW-1185">Reference proteome</keyword>
<name>A0A9P8CFF2_9HELO</name>
<dbReference type="PANTHER" id="PTHR37535:SF2">
    <property type="entry name" value="FINGER DOMAIN PROTEIN, PUTATIVE (AFU_ORTHOLOGUE AFUA_6G09300)-RELATED"/>
    <property type="match status" value="1"/>
</dbReference>
<dbReference type="PANTHER" id="PTHR37535">
    <property type="entry name" value="FLUG DOMAIN PROTEIN"/>
    <property type="match status" value="1"/>
</dbReference>
<dbReference type="AlphaFoldDB" id="A0A9P8CFF2"/>
<accession>A0A9P8CFF2</accession>
<dbReference type="EMBL" id="MU253884">
    <property type="protein sequence ID" value="KAG9244782.1"/>
    <property type="molecule type" value="Genomic_DNA"/>
</dbReference>
<protein>
    <submittedName>
        <fullName evidence="1">Uncharacterized protein</fullName>
    </submittedName>
</protein>
<reference evidence="1" key="1">
    <citation type="journal article" date="2021" name="IMA Fungus">
        <title>Genomic characterization of three marine fungi, including Emericellopsis atlantica sp. nov. with signatures of a generalist lifestyle and marine biomass degradation.</title>
        <authorList>
            <person name="Hagestad O.C."/>
            <person name="Hou L."/>
            <person name="Andersen J.H."/>
            <person name="Hansen E.H."/>
            <person name="Altermark B."/>
            <person name="Li C."/>
            <person name="Kuhnert E."/>
            <person name="Cox R.J."/>
            <person name="Crous P.W."/>
            <person name="Spatafora J.W."/>
            <person name="Lail K."/>
            <person name="Amirebrahimi M."/>
            <person name="Lipzen A."/>
            <person name="Pangilinan J."/>
            <person name="Andreopoulos W."/>
            <person name="Hayes R.D."/>
            <person name="Ng V."/>
            <person name="Grigoriev I.V."/>
            <person name="Jackson S.A."/>
            <person name="Sutton T.D.S."/>
            <person name="Dobson A.D.W."/>
            <person name="Rama T."/>
        </authorList>
    </citation>
    <scope>NUCLEOTIDE SEQUENCE</scope>
    <source>
        <strain evidence="1">TRa3180A</strain>
    </source>
</reference>
<evidence type="ECO:0000313" key="2">
    <source>
        <dbReference type="Proteomes" id="UP000887226"/>
    </source>
</evidence>
<organism evidence="1 2">
    <name type="scientific">Calycina marina</name>
    <dbReference type="NCBI Taxonomy" id="1763456"/>
    <lineage>
        <taxon>Eukaryota</taxon>
        <taxon>Fungi</taxon>
        <taxon>Dikarya</taxon>
        <taxon>Ascomycota</taxon>
        <taxon>Pezizomycotina</taxon>
        <taxon>Leotiomycetes</taxon>
        <taxon>Helotiales</taxon>
        <taxon>Pezizellaceae</taxon>
        <taxon>Calycina</taxon>
    </lineage>
</organism>
<gene>
    <name evidence="1" type="ORF">BJ878DRAFT_504588</name>
</gene>
<sequence length="126" mass="14512">MKPYNLRDGAAKGLHEVDVSDSLQNEMLQHASIGTFLKHYLNVINVDLQGVYRRLDTQKELMRSACSMSRSIDPRRPRKLTPDQTASVNVLLYILKFHKRVIQLSKRSCREPERWQAPDGHQAAVQ</sequence>
<evidence type="ECO:0000313" key="1">
    <source>
        <dbReference type="EMBL" id="KAG9244782.1"/>
    </source>
</evidence>
<comment type="caution">
    <text evidence="1">The sequence shown here is derived from an EMBL/GenBank/DDBJ whole genome shotgun (WGS) entry which is preliminary data.</text>
</comment>
<dbReference type="OrthoDB" id="3562345at2759"/>
<proteinExistence type="predicted"/>
<dbReference type="Pfam" id="PF11917">
    <property type="entry name" value="DUF3435"/>
    <property type="match status" value="1"/>
</dbReference>
<dbReference type="InterPro" id="IPR021842">
    <property type="entry name" value="DUF3435"/>
</dbReference>